<keyword evidence="10" id="KW-1185">Reference proteome</keyword>
<sequence>MEKTRVENLYKLRKSILQKESTLTKEKEQPKKKTFAIHRPSSLMRLKKVAFASEGILAQEPKDDERSKEFDKMEDKIDENIGGIQHHEHDLPPPLEISDNVVVNVPPKQKLDVNIQALVCNQFELDFQDVLMGGKKTLPLMLYNGANFPVVFKVDKTEANSKGFYIQPDKTLVIPGEPNHHKGTQLWITFQTMIPKCSLGPVHVWVQMNVKEGPVTILLLKANVILPQLHISHKYIDFGVVQVSCCKIEFSPIYKPLKTQYMTEIFIQIKDNEEMEVIHCMGTSSYQAIQINPTNMELEPILPNAQAPTIVPFVICNLSNNPIEIYSLDFDEQYLIEDQALHDCQKYNEDGVMHVKVRKVGEPFWDDLMNNKTEEIPNLTSFPSEVGPLIVIYGAPFSGKSTQARLLAKQYKCPIVDVNDFIVTAIKEGKLVLPLPEQVDSLKNFKEADPFKNPKEIDSSKNIKESNSSKNVKKANSPKNTKEVNPSKNAKKADSLKNVKGVDTIHPKLPLEEAVEDYKTCLEAFFKASLDQPGSNNGVIFDGLNSTHVPMVILIGCLLNGVGLSREEVASTEEKSSDEPKPSIVWKGDQMVYFINMQARKRRLYHRYLDLEDQHHAQIYKYDSSKKDVESKIEGNKMETTISMEKRENAQENNNSSKVGLEGVDGYVPKLVLIDGVEIDSKLLIPPKRFDMPYPWYLAYPTSDEVDRYYIFDKEVLKEISGVSSPTEAKALGTKLLLTNVDSMQDQKTIHELIVASLPMPWDHDMYCPQPETFQVLKKPPLRKLNKDPNFPFSFITKQNERNEPDKKEKEKDKKEKEKKVLPAQGHSAIPVGYAKKTRWMIPENSSIELALVFWSTIIEEFEHVFKFEVLGGQGYATLNVQGLCDIPRLQLRHVTSPSKNHLTSPCHGMTPTYSRTLKTILNQTIDFGPINTTPLPSDFPNTHDTEHCYRIDLENIGQFDAHVEFELIIDDEMNSSLVAPLSGGGVISSPKKGAKTSASAKSKSLHSGDNAPFIIYPKTLDIKLDGRGDVCIYSYPSKNLQGKQCYKLVGTISNNPTPLIYKVLCYADTPKIELNPSTLAFGRVVMGCTTTKSIIIKNISELKIKWTIHDFEKLPEEFVILSSTGEIISKGSHELKICFKAIKEQVFNQTIIFHVCDSKDPNHITEQELILSTTAEAYVLDVIVTYPNLHNGTPSDNRLDFGTVLVADSQTKQIVLENKRKHVICFEFVPRTLMIHDLFLCTPSKGEIGSNGQIKIDIEFNKEKKLVHEIELKQSKDLQLCLIGSETKKVETTLTILLDIIAVHSKFLLLPPRGLHFGYVIAGHVSEEQTLKIINKGFFPFDFTITSPTATGYSDTSKKKSDAASMASGATRRTSKTFATTKTTATSKTNKSEKNKTNSKGGGGRGGGGGPSLELQSFNVSLASGNILPGDKVDIKVVFKSPQEPTIYTEQLMINIANRDPIKFPTNIVYELSGESKLPGIITTPDVIFEEHSIVDRFENLAMTPPYGIYSREDHVFSFGTFIIDCDRPFDGGSSKAAPKPTVRFIGDASKSKVANAPIGRKVEANFRIENPFKVPCYVDFTITPIKQEIETQVPYEDPFAMSVQPKELKIPPHEFRHVCCAFQPLSMQCYTAIFEAVVRDGGDNLKTKMFKCQLRGEGTLPQLQIIKPNTYSPSGAVWLKFPQLRIGKTMTKSFQVQNKGIVPAITTIDIKGGGVPWTILSHQQGIIETPFSPGQTISIKPKEKETFLVTFIPQVGETYEREIKFDIQHNPYASLSILITGEGYCEEVECIGFPGNQENHVWFDDSGFGFPRTMPLTMINNSIDKHWKFSWPVIENFTFNPAVGHIHAGASKIILVTFFPKKPTQVEMDISVALYNIEFENENNLLDWDSSTPNLAMVATSQEKNVGKALGSKTPKKGIELSSNLDLQVVPIEPSHQIVQGSNKTLTLNLHAVADSSRYECTCNAIHFKATTMFQSRTHSFTIRNLSSTRLPLRWRIVKHNGCPGEHEMYFVDSPCEVGGGATSTIIVTFGPREVEDCTRVLVCDIEYLDSGYNSINIPLTGNVLRPWCHFNLPKSDYLLGLQRNAGLGGPSEYTRPLDPKANVIEFGSLGLNVQNIKTFVAINPTNMTYSFEWEQVPDPPQEWHEDELDHNLVLSYLSNPFRCLCKTGVIEEGKSHEMGFEYVPNKVDLVESFWTFTIPEAGIQVPFLLVGKVEKPDLTIDTQTINFGRVLVGENRQLIVKLNNNEDSPFPFRFDKQNYQRKRDVGVYAKDMHGWLHNEIVVVPDLIFEPLQGVVPSNKSIEIVVTYAPTCQGKQNFNVLCHIKSSFIINMNVKGEGYTVHDKISLEIVEDSLPLQLSASEPHIVNFNDVLINDRVFRKFILTNTGVFSFEFLWLIGKTKEVVVVPLVGVIHPEEKIVCEMTFTPATIGPVVNFPVICKVFKSNYYRILLNGLCYRATISFSWYHFDFGPTFLHIPTREAPSCMLLATNMGAEHNHVECLYNTTPQLEVPPTTWMMDGGQQDSLIIKFMPQAYVQYNERINFLINGLDTMSVWVHGEGTPMIVELVDSSQKVISFGDVHMGEVKIIKVSIINKSEALLPISFEPSHQNLNAIDIELLPCNGLRLKPHQIGICEVVFAPKQRVPRFVEIVPMDMAGLDIVLFSLNGMGIGTDFILSTYVLHFGTIILGSKKTMRLQIENVGELGSLYTWDTDTWMSELSFYPKDGYLGPHQIANIDITFHPSSVLYDIRLERIGCTTVGGQTLYLTVTGACMESELPESYTFECPVRGSVTKTIPLVNATTAPWCLYPKITHKYFTGSSVMAVPPGETVEYEVHYKPMKMTGPLNEPQHEGSILFALPDGNALFYGLRGTALDPLPDGTLSYEVESRKKMDFVLTVVNWTKLPQQMRLVVSTPMEPGYTPITTLEGPPIIDVPGLAPREVTLWFSAHKPGAYRCKTKFLNDETREFSWFDLTFNVRHADKCATIQFHTFTRELRIHTLSFTNPLDIMLNFAVKCADPEVRVPSSLEIQPYETGAMDITVRLILVCDRTASLTLSSEILGDYEYELRLCAEQAGAEPPMHFDVNLGNRHTQRFQFVHYLAAKAQYACSLGPEARALGFLLERSTVDAGPADLDGLTVEVVVTYEPWVVANAAQALMTVSHAAGGCYRVQLLGSCHDPVPQGPIICLGGKGYVSFRNVFNDVVSYVYVLDNPAFLVAKGEKMAPKKSGKIRVVYKPVSGFPSNGKLVVTCPDYGPWTWVFYLQGV</sequence>
<accession>A0A2K1KUF4</accession>
<dbReference type="EnsemblPlants" id="Pp3c3_14230V3.1">
    <property type="protein sequence ID" value="Pp3c3_14230V3.1"/>
    <property type="gene ID" value="Pp3c3_14230"/>
</dbReference>
<dbReference type="EMBL" id="ABEU02000003">
    <property type="protein sequence ID" value="PNR57417.1"/>
    <property type="molecule type" value="Genomic_DNA"/>
</dbReference>
<evidence type="ECO:0000313" key="8">
    <source>
        <dbReference type="EMBL" id="PNR57417.1"/>
    </source>
</evidence>
<dbReference type="PaxDb" id="3218-PP1S25_84V6.1"/>
<dbReference type="Pfam" id="PF22544">
    <property type="entry name" value="HYDIN_VesB_CFA65-like_Ig"/>
    <property type="match status" value="1"/>
</dbReference>
<evidence type="ECO:0000256" key="3">
    <source>
        <dbReference type="ARBA" id="ARBA00022490"/>
    </source>
</evidence>
<feature type="compositionally biased region" description="Basic and acidic residues" evidence="6">
    <location>
        <begin position="450"/>
        <end position="464"/>
    </location>
</feature>
<dbReference type="Proteomes" id="UP000006727">
    <property type="component" value="Chromosome 3"/>
</dbReference>
<reference evidence="8 10" key="1">
    <citation type="journal article" date="2008" name="Science">
        <title>The Physcomitrella genome reveals evolutionary insights into the conquest of land by plants.</title>
        <authorList>
            <person name="Rensing S."/>
            <person name="Lang D."/>
            <person name="Zimmer A."/>
            <person name="Terry A."/>
            <person name="Salamov A."/>
            <person name="Shapiro H."/>
            <person name="Nishiyama T."/>
            <person name="Perroud P.-F."/>
            <person name="Lindquist E."/>
            <person name="Kamisugi Y."/>
            <person name="Tanahashi T."/>
            <person name="Sakakibara K."/>
            <person name="Fujita T."/>
            <person name="Oishi K."/>
            <person name="Shin-I T."/>
            <person name="Kuroki Y."/>
            <person name="Toyoda A."/>
            <person name="Suzuki Y."/>
            <person name="Hashimoto A."/>
            <person name="Yamaguchi K."/>
            <person name="Sugano A."/>
            <person name="Kohara Y."/>
            <person name="Fujiyama A."/>
            <person name="Anterola A."/>
            <person name="Aoki S."/>
            <person name="Ashton N."/>
            <person name="Barbazuk W.B."/>
            <person name="Barker E."/>
            <person name="Bennetzen J."/>
            <person name="Bezanilla M."/>
            <person name="Blankenship R."/>
            <person name="Cho S.H."/>
            <person name="Dutcher S."/>
            <person name="Estelle M."/>
            <person name="Fawcett J.A."/>
            <person name="Gundlach H."/>
            <person name="Hanada K."/>
            <person name="Heyl A."/>
            <person name="Hicks K.A."/>
            <person name="Hugh J."/>
            <person name="Lohr M."/>
            <person name="Mayer K."/>
            <person name="Melkozernov A."/>
            <person name="Murata T."/>
            <person name="Nelson D."/>
            <person name="Pils B."/>
            <person name="Prigge M."/>
            <person name="Reiss B."/>
            <person name="Renner T."/>
            <person name="Rombauts S."/>
            <person name="Rushton P."/>
            <person name="Sanderfoot A."/>
            <person name="Schween G."/>
            <person name="Shiu S.-H."/>
            <person name="Stueber K."/>
            <person name="Theodoulou F.L."/>
            <person name="Tu H."/>
            <person name="Van de Peer Y."/>
            <person name="Verrier P.J."/>
            <person name="Waters E."/>
            <person name="Wood A."/>
            <person name="Yang L."/>
            <person name="Cove D."/>
            <person name="Cuming A."/>
            <person name="Hasebe M."/>
            <person name="Lucas S."/>
            <person name="Mishler D.B."/>
            <person name="Reski R."/>
            <person name="Grigoriev I."/>
            <person name="Quatrano R.S."/>
            <person name="Boore J.L."/>
        </authorList>
    </citation>
    <scope>NUCLEOTIDE SEQUENCE [LARGE SCALE GENOMIC DNA]</scope>
    <source>
        <strain evidence="9 10">cv. Gransden 2004</strain>
    </source>
</reference>
<dbReference type="EnsemblPlants" id="Pp3c3_14240V3.1">
    <property type="protein sequence ID" value="Pp3c3_14240V3.1"/>
    <property type="gene ID" value="Pp3c3_14240"/>
</dbReference>
<dbReference type="InterPro" id="IPR013783">
    <property type="entry name" value="Ig-like_fold"/>
</dbReference>
<dbReference type="GO" id="GO:0005929">
    <property type="term" value="C:cilium"/>
    <property type="evidence" value="ECO:0007669"/>
    <property type="project" value="UniProtKB-SubCell"/>
</dbReference>
<gene>
    <name evidence="8" type="ORF">PHYPA_004411</name>
</gene>
<dbReference type="InterPro" id="IPR027417">
    <property type="entry name" value="P-loop_NTPase"/>
</dbReference>
<feature type="compositionally biased region" description="Low complexity" evidence="6">
    <location>
        <begin position="1364"/>
        <end position="1390"/>
    </location>
</feature>
<evidence type="ECO:0000256" key="6">
    <source>
        <dbReference type="SAM" id="MobiDB-lite"/>
    </source>
</evidence>
<feature type="region of interest" description="Disordered" evidence="6">
    <location>
        <begin position="1352"/>
        <end position="1413"/>
    </location>
</feature>
<reference evidence="9" key="3">
    <citation type="submission" date="2020-12" db="UniProtKB">
        <authorList>
            <consortium name="EnsemblPlants"/>
        </authorList>
    </citation>
    <scope>IDENTIFICATION</scope>
</reference>
<evidence type="ECO:0000259" key="7">
    <source>
        <dbReference type="Pfam" id="PF22544"/>
    </source>
</evidence>
<dbReference type="InParanoid" id="A0A2K1KUF4"/>
<evidence type="ECO:0000256" key="2">
    <source>
        <dbReference type="ARBA" id="ARBA00004496"/>
    </source>
</evidence>
<keyword evidence="5" id="KW-0966">Cell projection</keyword>
<dbReference type="GO" id="GO:0005737">
    <property type="term" value="C:cytoplasm"/>
    <property type="evidence" value="ECO:0007669"/>
    <property type="project" value="UniProtKB-SubCell"/>
</dbReference>
<feature type="compositionally biased region" description="Low complexity" evidence="6">
    <location>
        <begin position="465"/>
        <end position="479"/>
    </location>
</feature>
<dbReference type="InterPro" id="IPR033305">
    <property type="entry name" value="Hydin-like"/>
</dbReference>
<feature type="compositionally biased region" description="Basic and acidic residues" evidence="6">
    <location>
        <begin position="799"/>
        <end position="821"/>
    </location>
</feature>
<proteinExistence type="predicted"/>
<dbReference type="PANTHER" id="PTHR23053:SF0">
    <property type="entry name" value="HYDROCEPHALUS-INDUCING PROTEIN HOMOLOG"/>
    <property type="match status" value="1"/>
</dbReference>
<reference evidence="8 10" key="2">
    <citation type="journal article" date="2018" name="Plant J.">
        <title>The Physcomitrella patens chromosome-scale assembly reveals moss genome structure and evolution.</title>
        <authorList>
            <person name="Lang D."/>
            <person name="Ullrich K.K."/>
            <person name="Murat F."/>
            <person name="Fuchs J."/>
            <person name="Jenkins J."/>
            <person name="Haas F.B."/>
            <person name="Piednoel M."/>
            <person name="Gundlach H."/>
            <person name="Van Bel M."/>
            <person name="Meyberg R."/>
            <person name="Vives C."/>
            <person name="Morata J."/>
            <person name="Symeonidi A."/>
            <person name="Hiss M."/>
            <person name="Muchero W."/>
            <person name="Kamisugi Y."/>
            <person name="Saleh O."/>
            <person name="Blanc G."/>
            <person name="Decker E.L."/>
            <person name="van Gessel N."/>
            <person name="Grimwood J."/>
            <person name="Hayes R.D."/>
            <person name="Graham S.W."/>
            <person name="Gunter L.E."/>
            <person name="McDaniel S.F."/>
            <person name="Hoernstein S.N.W."/>
            <person name="Larsson A."/>
            <person name="Li F.W."/>
            <person name="Perroud P.F."/>
            <person name="Phillips J."/>
            <person name="Ranjan P."/>
            <person name="Rokshar D.S."/>
            <person name="Rothfels C.J."/>
            <person name="Schneider L."/>
            <person name="Shu S."/>
            <person name="Stevenson D.W."/>
            <person name="Thummler F."/>
            <person name="Tillich M."/>
            <person name="Villarreal Aguilar J.C."/>
            <person name="Widiez T."/>
            <person name="Wong G.K."/>
            <person name="Wymore A."/>
            <person name="Zhang Y."/>
            <person name="Zimmer A.D."/>
            <person name="Quatrano R.S."/>
            <person name="Mayer K.F.X."/>
            <person name="Goodstein D."/>
            <person name="Casacuberta J.M."/>
            <person name="Vandepoele K."/>
            <person name="Reski R."/>
            <person name="Cuming A.C."/>
            <person name="Tuskan G.A."/>
            <person name="Maumus F."/>
            <person name="Salse J."/>
            <person name="Schmutz J."/>
            <person name="Rensing S.A."/>
        </authorList>
    </citation>
    <scope>NUCLEOTIDE SEQUENCE [LARGE SCALE GENOMIC DNA]</scope>
    <source>
        <strain evidence="9 10">cv. Gransden 2004</strain>
    </source>
</reference>
<dbReference type="Gene3D" id="3.40.50.300">
    <property type="entry name" value="P-loop containing nucleotide triphosphate hydrolases"/>
    <property type="match status" value="1"/>
</dbReference>
<evidence type="ECO:0000313" key="10">
    <source>
        <dbReference type="Proteomes" id="UP000006727"/>
    </source>
</evidence>
<keyword evidence="3" id="KW-0963">Cytoplasm</keyword>
<comment type="subcellular location">
    <subcellularLocation>
        <location evidence="1">Cell projection</location>
        <location evidence="1">Cilium</location>
    </subcellularLocation>
    <subcellularLocation>
        <location evidence="2">Cytoplasm</location>
    </subcellularLocation>
</comment>
<dbReference type="Gene3D" id="2.60.40.10">
    <property type="entry name" value="Immunoglobulins"/>
    <property type="match status" value="10"/>
</dbReference>
<feature type="region of interest" description="Disordered" evidence="6">
    <location>
        <begin position="788"/>
        <end position="822"/>
    </location>
</feature>
<protein>
    <recommendedName>
        <fullName evidence="7">HYDIN/VesB/CFA65-like Ig-like domain-containing protein</fullName>
    </recommendedName>
</protein>
<name>A0A2K1KUF4_PHYPA</name>
<dbReference type="SUPFAM" id="SSF52540">
    <property type="entry name" value="P-loop containing nucleoside triphosphate hydrolases"/>
    <property type="match status" value="1"/>
</dbReference>
<dbReference type="STRING" id="3218.A0A2K1KUF4"/>
<organism evidence="8">
    <name type="scientific">Physcomitrium patens</name>
    <name type="common">Spreading-leaved earth moss</name>
    <name type="synonym">Physcomitrella patens</name>
    <dbReference type="NCBI Taxonomy" id="3218"/>
    <lineage>
        <taxon>Eukaryota</taxon>
        <taxon>Viridiplantae</taxon>
        <taxon>Streptophyta</taxon>
        <taxon>Embryophyta</taxon>
        <taxon>Bryophyta</taxon>
        <taxon>Bryophytina</taxon>
        <taxon>Bryopsida</taxon>
        <taxon>Funariidae</taxon>
        <taxon>Funariales</taxon>
        <taxon>Funariaceae</taxon>
        <taxon>Physcomitrium</taxon>
    </lineage>
</organism>
<dbReference type="InterPro" id="IPR053879">
    <property type="entry name" value="HYDIN_VesB_CFA65-like_Ig"/>
</dbReference>
<feature type="compositionally biased region" description="Gly residues" evidence="6">
    <location>
        <begin position="1401"/>
        <end position="1412"/>
    </location>
</feature>
<keyword evidence="4" id="KW-0969">Cilium</keyword>
<evidence type="ECO:0000313" key="9">
    <source>
        <dbReference type="EnsemblPlants" id="Pp3c3_14230V3.1"/>
    </source>
</evidence>
<feature type="region of interest" description="Disordered" evidence="6">
    <location>
        <begin position="450"/>
        <end position="496"/>
    </location>
</feature>
<dbReference type="Gramene" id="Pp3c3_14230V3.1">
    <property type="protein sequence ID" value="Pp3c3_14230V3.1"/>
    <property type="gene ID" value="Pp3c3_14230"/>
</dbReference>
<evidence type="ECO:0000256" key="5">
    <source>
        <dbReference type="ARBA" id="ARBA00023273"/>
    </source>
</evidence>
<dbReference type="Gramene" id="Pp3c3_14240V3.1">
    <property type="protein sequence ID" value="Pp3c3_14240V3.1"/>
    <property type="gene ID" value="Pp3c3_14240"/>
</dbReference>
<dbReference type="PANTHER" id="PTHR23053">
    <property type="entry name" value="DLEC1 DELETED IN LUNG AND ESOPHAGEAL CANCER 1"/>
    <property type="match status" value="1"/>
</dbReference>
<feature type="domain" description="HYDIN/VesB/CFA65-like Ig-like" evidence="7">
    <location>
        <begin position="1071"/>
        <end position="1166"/>
    </location>
</feature>
<evidence type="ECO:0000256" key="4">
    <source>
        <dbReference type="ARBA" id="ARBA00023069"/>
    </source>
</evidence>
<evidence type="ECO:0000256" key="1">
    <source>
        <dbReference type="ARBA" id="ARBA00004138"/>
    </source>
</evidence>